<dbReference type="GO" id="GO:0046797">
    <property type="term" value="P:viral procapsid maturation"/>
    <property type="evidence" value="ECO:0007669"/>
    <property type="project" value="UniProtKB-KW"/>
</dbReference>
<keyword evidence="2" id="KW-0645">Protease</keyword>
<protein>
    <submittedName>
        <fullName evidence="8">Major capsid protein</fullName>
    </submittedName>
</protein>
<keyword evidence="1" id="KW-1188">Viral release from host cell</keyword>
<feature type="region of interest" description="Disordered" evidence="6">
    <location>
        <begin position="157"/>
        <end position="178"/>
    </location>
</feature>
<feature type="region of interest" description="Disordered" evidence="6">
    <location>
        <begin position="204"/>
        <end position="223"/>
    </location>
</feature>
<evidence type="ECO:0000256" key="6">
    <source>
        <dbReference type="SAM" id="MobiDB-lite"/>
    </source>
</evidence>
<name>A0A8S5TD92_9CAUD</name>
<proteinExistence type="predicted"/>
<dbReference type="InterPro" id="IPR054613">
    <property type="entry name" value="Peptidase_S78_dom"/>
</dbReference>
<dbReference type="GO" id="GO:0006508">
    <property type="term" value="P:proteolysis"/>
    <property type="evidence" value="ECO:0007669"/>
    <property type="project" value="UniProtKB-KW"/>
</dbReference>
<feature type="compositionally biased region" description="Acidic residues" evidence="6">
    <location>
        <begin position="166"/>
        <end position="178"/>
    </location>
</feature>
<dbReference type="Pfam" id="PF04586">
    <property type="entry name" value="Peptidase_S78"/>
    <property type="match status" value="1"/>
</dbReference>
<dbReference type="EMBL" id="BK032796">
    <property type="protein sequence ID" value="DAF60730.1"/>
    <property type="molecule type" value="Genomic_DNA"/>
</dbReference>
<evidence type="ECO:0000256" key="1">
    <source>
        <dbReference type="ARBA" id="ARBA00022612"/>
    </source>
</evidence>
<keyword evidence="4" id="KW-0118">Viral capsid assembly</keyword>
<evidence type="ECO:0000256" key="2">
    <source>
        <dbReference type="ARBA" id="ARBA00022670"/>
    </source>
</evidence>
<evidence type="ECO:0000256" key="4">
    <source>
        <dbReference type="ARBA" id="ARBA00022950"/>
    </source>
</evidence>
<dbReference type="GO" id="GO:0008233">
    <property type="term" value="F:peptidase activity"/>
    <property type="evidence" value="ECO:0007669"/>
    <property type="project" value="UniProtKB-KW"/>
</dbReference>
<organism evidence="8">
    <name type="scientific">Siphoviridae sp. ctYsl40</name>
    <dbReference type="NCBI Taxonomy" id="2827890"/>
    <lineage>
        <taxon>Viruses</taxon>
        <taxon>Duplodnaviria</taxon>
        <taxon>Heunggongvirae</taxon>
        <taxon>Uroviricota</taxon>
        <taxon>Caudoviricetes</taxon>
    </lineage>
</organism>
<reference evidence="8" key="1">
    <citation type="journal article" date="2021" name="Proc. Natl. Acad. Sci. U.S.A.">
        <title>A Catalog of Tens of Thousands of Viruses from Human Metagenomes Reveals Hidden Associations with Chronic Diseases.</title>
        <authorList>
            <person name="Tisza M.J."/>
            <person name="Buck C.B."/>
        </authorList>
    </citation>
    <scope>NUCLEOTIDE SEQUENCE</scope>
    <source>
        <strain evidence="8">CtYsl40</strain>
    </source>
</reference>
<evidence type="ECO:0000256" key="3">
    <source>
        <dbReference type="ARBA" id="ARBA00022801"/>
    </source>
</evidence>
<sequence>MGGKRKPDVSGWATRYNVTCSDGLTLAPGAFARNDGDKVTVVFQHNHQSISNVLGHALVKDMPEGVRADIFFDDTPEGRSARTRVENGTLNSLSVFATGVEKNGTVVTHADLAEISLVLKGANPEAKIDEVFIQHSYGDLEDAEAFVAVFGDALSHADDGGSDSSDGGDSEEDDEETVEDIWNDFSDIQKEAVAVIVEAALKKAGEDDSDDNDNDKKEEDVAHNVFEGGTATLRSDVDIDAARAAIGHDITALGSFRAAYLAHAETYGLKSPEVLFPEAQATGEIKVIDRDQTWVTQLLGGIRKLPYSRFKPRYADLTPDELRARGYITGSRKLDIVTEINQRETSPHTVYVKTRLDRDTEIDLSAVQNFQVWNYLWSLLRRKMNEELARAMLLGDGRSAGSPDKILENRIRPIVSDDDWYTRRFKMSDASLKLEDSSAVEEVSLIMDAYMGEGMPYFYGASQTIARLLHAKDKQGRALYSSKAELADKMGLAGFVTVPYLRNAKTVTEAGARDIFGVIVNPSDYWSGTDNGGQLTQFEAFDIDVNQKKALLETRLSGALSAPGTAILLTGTPTPLTGVMVPDPKKAADPQLPILK</sequence>
<feature type="domain" description="Prohead serine protease" evidence="7">
    <location>
        <begin position="9"/>
        <end position="129"/>
    </location>
</feature>
<evidence type="ECO:0000313" key="8">
    <source>
        <dbReference type="EMBL" id="DAF60730.1"/>
    </source>
</evidence>
<evidence type="ECO:0000259" key="7">
    <source>
        <dbReference type="Pfam" id="PF04586"/>
    </source>
</evidence>
<keyword evidence="3" id="KW-0378">Hydrolase</keyword>
<keyword evidence="5" id="KW-1273">Viral capsid maturation</keyword>
<evidence type="ECO:0000256" key="5">
    <source>
        <dbReference type="ARBA" id="ARBA00023045"/>
    </source>
</evidence>
<accession>A0A8S5TD92</accession>